<dbReference type="PANTHER" id="PTHR38777:SF1">
    <property type="entry name" value="DNAK SUPPRESSOR PROTEIN"/>
    <property type="match status" value="1"/>
</dbReference>
<evidence type="ECO:0000313" key="6">
    <source>
        <dbReference type="EMBL" id="KZN57614.1"/>
    </source>
</evidence>
<accession>A0A167H489</accession>
<feature type="domain" description="Zinc finger DksA/TraR C4-type" evidence="5">
    <location>
        <begin position="35"/>
        <end position="65"/>
    </location>
</feature>
<dbReference type="PATRIC" id="fig|1365248.3.peg.5425"/>
<organism evidence="6 7">
    <name type="scientific">Pseudoalteromonas luteoviolacea CPMOR-1</name>
    <dbReference type="NCBI Taxonomy" id="1365248"/>
    <lineage>
        <taxon>Bacteria</taxon>
        <taxon>Pseudomonadati</taxon>
        <taxon>Pseudomonadota</taxon>
        <taxon>Gammaproteobacteria</taxon>
        <taxon>Alteromonadales</taxon>
        <taxon>Pseudoalteromonadaceae</taxon>
        <taxon>Pseudoalteromonas</taxon>
    </lineage>
</organism>
<keyword evidence="3" id="KW-0862">Zinc</keyword>
<dbReference type="GO" id="GO:0008270">
    <property type="term" value="F:zinc ion binding"/>
    <property type="evidence" value="ECO:0007669"/>
    <property type="project" value="UniProtKB-KW"/>
</dbReference>
<dbReference type="RefSeq" id="WP_063370394.1">
    <property type="nucleotide sequence ID" value="NZ_AUYC01000095.1"/>
</dbReference>
<dbReference type="SUPFAM" id="SSF57716">
    <property type="entry name" value="Glucocorticoid receptor-like (DNA-binding domain)"/>
    <property type="match status" value="1"/>
</dbReference>
<dbReference type="AlphaFoldDB" id="A0A167H489"/>
<evidence type="ECO:0000256" key="1">
    <source>
        <dbReference type="ARBA" id="ARBA00022723"/>
    </source>
</evidence>
<dbReference type="PANTHER" id="PTHR38777">
    <property type="entry name" value="FELS-2 PROPHAGE PROTEIN"/>
    <property type="match status" value="1"/>
</dbReference>
<dbReference type="Pfam" id="PF01258">
    <property type="entry name" value="zf-dskA_traR"/>
    <property type="match status" value="1"/>
</dbReference>
<reference evidence="6 7" key="1">
    <citation type="submission" date="2013-07" db="EMBL/GenBank/DDBJ databases">
        <title>Comparative Genomic and Metabolomic Analysis of Twelve Strains of Pseudoalteromonas luteoviolacea.</title>
        <authorList>
            <person name="Vynne N.G."/>
            <person name="Mansson M."/>
            <person name="Gram L."/>
        </authorList>
    </citation>
    <scope>NUCLEOTIDE SEQUENCE [LARGE SCALE GENOMIC DNA]</scope>
    <source>
        <strain evidence="6 7">CPMOR-1</strain>
    </source>
</reference>
<dbReference type="Proteomes" id="UP000076486">
    <property type="component" value="Unassembled WGS sequence"/>
</dbReference>
<comment type="caution">
    <text evidence="6">The sequence shown here is derived from an EMBL/GenBank/DDBJ whole genome shotgun (WGS) entry which is preliminary data.</text>
</comment>
<protein>
    <recommendedName>
        <fullName evidence="5">Zinc finger DksA/TraR C4-type domain-containing protein</fullName>
    </recommendedName>
</protein>
<dbReference type="EMBL" id="AUYC01000095">
    <property type="protein sequence ID" value="KZN57614.1"/>
    <property type="molecule type" value="Genomic_DNA"/>
</dbReference>
<evidence type="ECO:0000256" key="3">
    <source>
        <dbReference type="ARBA" id="ARBA00022833"/>
    </source>
</evidence>
<proteinExistence type="predicted"/>
<sequence length="68" mass="7670">MDDADKAQIDIEHAIQHKLAQHRTLFDGPDVDLSECVECGAHISEARRKAIHNCRTCIDCQQRIEAKA</sequence>
<dbReference type="InterPro" id="IPR000962">
    <property type="entry name" value="Znf_DskA_TraR"/>
</dbReference>
<dbReference type="Gene3D" id="1.20.120.910">
    <property type="entry name" value="DksA, coiled-coil domain"/>
    <property type="match status" value="1"/>
</dbReference>
<feature type="zinc finger region" description="dksA C4-type" evidence="4">
    <location>
        <begin position="36"/>
        <end position="60"/>
    </location>
</feature>
<dbReference type="GO" id="GO:1900378">
    <property type="term" value="P:positive regulation of secondary metabolite biosynthetic process"/>
    <property type="evidence" value="ECO:0007669"/>
    <property type="project" value="TreeGrafter"/>
</dbReference>
<dbReference type="PROSITE" id="PS51128">
    <property type="entry name" value="ZF_DKSA_2"/>
    <property type="match status" value="1"/>
</dbReference>
<name>A0A167H489_9GAMM</name>
<keyword evidence="2" id="KW-0863">Zinc-finger</keyword>
<evidence type="ECO:0000259" key="5">
    <source>
        <dbReference type="Pfam" id="PF01258"/>
    </source>
</evidence>
<evidence type="ECO:0000313" key="7">
    <source>
        <dbReference type="Proteomes" id="UP000076486"/>
    </source>
</evidence>
<gene>
    <name evidence="6" type="ORF">N473_06990</name>
</gene>
<keyword evidence="1" id="KW-0479">Metal-binding</keyword>
<evidence type="ECO:0000256" key="4">
    <source>
        <dbReference type="PROSITE-ProRule" id="PRU00510"/>
    </source>
</evidence>
<evidence type="ECO:0000256" key="2">
    <source>
        <dbReference type="ARBA" id="ARBA00022771"/>
    </source>
</evidence>